<sequence>MLFNGIRKELSGLINRMTGPTEADSSLVVIGRGEEHDMTILRLYVTNTLLECTTQSEMHLETVTEVLSPLDDALIRISEGVIHLDINICAEIISPMMSLD</sequence>
<name>A0A1I7YLD2_9BILA</name>
<evidence type="ECO:0000313" key="2">
    <source>
        <dbReference type="WBParaSite" id="L893_g17291.t1"/>
    </source>
</evidence>
<dbReference type="WBParaSite" id="L893_g17291.t1">
    <property type="protein sequence ID" value="L893_g17291.t1"/>
    <property type="gene ID" value="L893_g17291"/>
</dbReference>
<keyword evidence="1" id="KW-1185">Reference proteome</keyword>
<accession>A0A1I7YLD2</accession>
<protein>
    <submittedName>
        <fullName evidence="2">Robl_LC7 domain-containing protein</fullName>
    </submittedName>
</protein>
<proteinExistence type="predicted"/>
<reference evidence="2" key="1">
    <citation type="submission" date="2016-11" db="UniProtKB">
        <authorList>
            <consortium name="WormBaseParasite"/>
        </authorList>
    </citation>
    <scope>IDENTIFICATION</scope>
</reference>
<dbReference type="AlphaFoldDB" id="A0A1I7YLD2"/>
<dbReference type="Proteomes" id="UP000095287">
    <property type="component" value="Unplaced"/>
</dbReference>
<organism evidence="1 2">
    <name type="scientific">Steinernema glaseri</name>
    <dbReference type="NCBI Taxonomy" id="37863"/>
    <lineage>
        <taxon>Eukaryota</taxon>
        <taxon>Metazoa</taxon>
        <taxon>Ecdysozoa</taxon>
        <taxon>Nematoda</taxon>
        <taxon>Chromadorea</taxon>
        <taxon>Rhabditida</taxon>
        <taxon>Tylenchina</taxon>
        <taxon>Panagrolaimomorpha</taxon>
        <taxon>Strongyloidoidea</taxon>
        <taxon>Steinernematidae</taxon>
        <taxon>Steinernema</taxon>
    </lineage>
</organism>
<evidence type="ECO:0000313" key="1">
    <source>
        <dbReference type="Proteomes" id="UP000095287"/>
    </source>
</evidence>